<gene>
    <name evidence="3" type="ORF">PBRA_000639</name>
    <name evidence="4" type="ORF">PLBR_LOCUS4816</name>
</gene>
<keyword evidence="1" id="KW-1133">Transmembrane helix</keyword>
<proteinExistence type="predicted"/>
<feature type="transmembrane region" description="Helical" evidence="1">
    <location>
        <begin position="69"/>
        <end position="95"/>
    </location>
</feature>
<sequence length="282" mass="31683">MDVTQTFHVATSAIALYNSCETLLLVFTKFSKYSGLYFWSLVLASGSLIPFVLSYLDLFYGWYAANSTIYRPLIIVTIGWYCMVTGFSMVMYSRLGLVGIDPKQIRYVRYFIIFNIIFSHFLTTVFTFGSNVIGTEPWTVGYSIIEKIQVTLFCLQETILGAMYIHSFSRKTMFDSLSTPFVMRQIAANVFVLILDISVLVTEYVNLYNYQVMLKASVYSIKIKFEFYILSQLATRLKLESGRNNSLTGGNDRVGGPSAVVPSGPVVVVAPKPTSNALRSVP</sequence>
<protein>
    <recommendedName>
        <fullName evidence="2">DUF7703 domain-containing protein</fullName>
    </recommendedName>
</protein>
<reference evidence="4 6" key="2">
    <citation type="submission" date="2018-03" db="EMBL/GenBank/DDBJ databases">
        <authorList>
            <person name="Fogelqvist J."/>
        </authorList>
    </citation>
    <scope>NUCLEOTIDE SEQUENCE [LARGE SCALE GENOMIC DNA]</scope>
</reference>
<evidence type="ECO:0000313" key="6">
    <source>
        <dbReference type="Proteomes" id="UP000290189"/>
    </source>
</evidence>
<dbReference type="PANTHER" id="PTHR37013:SF7">
    <property type="entry name" value="INTEGRAL MEMBRANE PROTEIN"/>
    <property type="match status" value="1"/>
</dbReference>
<dbReference type="EMBL" id="OVEO01000008">
    <property type="protein sequence ID" value="SPQ97601.1"/>
    <property type="molecule type" value="Genomic_DNA"/>
</dbReference>
<dbReference type="AlphaFoldDB" id="A0A0G4IQ70"/>
<dbReference type="PANTHER" id="PTHR37013">
    <property type="entry name" value="INTEGRAL MEMBRANE PROTEIN (AFU_ORTHOLOGUE AFUA_1G05950)-RELATED"/>
    <property type="match status" value="1"/>
</dbReference>
<organism evidence="3 5">
    <name type="scientific">Plasmodiophora brassicae</name>
    <name type="common">Clubroot disease agent</name>
    <dbReference type="NCBI Taxonomy" id="37360"/>
    <lineage>
        <taxon>Eukaryota</taxon>
        <taxon>Sar</taxon>
        <taxon>Rhizaria</taxon>
        <taxon>Endomyxa</taxon>
        <taxon>Phytomyxea</taxon>
        <taxon>Plasmodiophorida</taxon>
        <taxon>Plasmodiophoridae</taxon>
        <taxon>Plasmodiophora</taxon>
    </lineage>
</organism>
<dbReference type="Pfam" id="PF24802">
    <property type="entry name" value="DUF7703"/>
    <property type="match status" value="1"/>
</dbReference>
<dbReference type="OrthoDB" id="405906at2759"/>
<evidence type="ECO:0000313" key="3">
    <source>
        <dbReference type="EMBL" id="CEO97294.1"/>
    </source>
</evidence>
<keyword evidence="1" id="KW-0812">Transmembrane</keyword>
<geneLocation type="mitochondrion" evidence="4"/>
<reference evidence="3 5" key="1">
    <citation type="submission" date="2015-02" db="EMBL/GenBank/DDBJ databases">
        <authorList>
            <person name="Chooi Y.-H."/>
        </authorList>
    </citation>
    <scope>NUCLEOTIDE SEQUENCE [LARGE SCALE GENOMIC DNA]</scope>
    <source>
        <strain evidence="3">E3</strain>
    </source>
</reference>
<dbReference type="Proteomes" id="UP000039324">
    <property type="component" value="Unassembled WGS sequence"/>
</dbReference>
<evidence type="ECO:0000256" key="1">
    <source>
        <dbReference type="SAM" id="Phobius"/>
    </source>
</evidence>
<accession>A0A0G4IQ70</accession>
<feature type="transmembrane region" description="Helical" evidence="1">
    <location>
        <begin position="107"/>
        <end position="128"/>
    </location>
</feature>
<keyword evidence="5" id="KW-1185">Reference proteome</keyword>
<dbReference type="EMBL" id="CDSF01000079">
    <property type="protein sequence ID" value="CEO97294.1"/>
    <property type="molecule type" value="Genomic_DNA"/>
</dbReference>
<feature type="transmembrane region" description="Helical" evidence="1">
    <location>
        <begin position="6"/>
        <end position="27"/>
    </location>
</feature>
<evidence type="ECO:0000313" key="4">
    <source>
        <dbReference type="EMBL" id="SPQ97601.1"/>
    </source>
</evidence>
<name>A0A0G4IQ70_PLABS</name>
<evidence type="ECO:0000259" key="2">
    <source>
        <dbReference type="Pfam" id="PF24802"/>
    </source>
</evidence>
<evidence type="ECO:0000313" key="5">
    <source>
        <dbReference type="Proteomes" id="UP000039324"/>
    </source>
</evidence>
<feature type="transmembrane region" description="Helical" evidence="1">
    <location>
        <begin position="186"/>
        <end position="205"/>
    </location>
</feature>
<keyword evidence="4" id="KW-0496">Mitochondrion</keyword>
<dbReference type="STRING" id="37360.A0A0G4IQ70"/>
<feature type="transmembrane region" description="Helical" evidence="1">
    <location>
        <begin position="36"/>
        <end position="63"/>
    </location>
</feature>
<keyword evidence="1" id="KW-0472">Membrane</keyword>
<feature type="domain" description="DUF7703" evidence="2">
    <location>
        <begin position="8"/>
        <end position="235"/>
    </location>
</feature>
<dbReference type="Proteomes" id="UP000290189">
    <property type="component" value="Unassembled WGS sequence"/>
</dbReference>
<dbReference type="InterPro" id="IPR056120">
    <property type="entry name" value="DUF7703"/>
</dbReference>